<comment type="caution">
    <text evidence="1">The sequence shown here is derived from an EMBL/GenBank/DDBJ whole genome shotgun (WGS) entry which is preliminary data.</text>
</comment>
<dbReference type="OrthoDB" id="10552758at2759"/>
<organism evidence="1 2">
    <name type="scientific">Corchorus olitorius</name>
    <dbReference type="NCBI Taxonomy" id="93759"/>
    <lineage>
        <taxon>Eukaryota</taxon>
        <taxon>Viridiplantae</taxon>
        <taxon>Streptophyta</taxon>
        <taxon>Embryophyta</taxon>
        <taxon>Tracheophyta</taxon>
        <taxon>Spermatophyta</taxon>
        <taxon>Magnoliopsida</taxon>
        <taxon>eudicotyledons</taxon>
        <taxon>Gunneridae</taxon>
        <taxon>Pentapetalae</taxon>
        <taxon>rosids</taxon>
        <taxon>malvids</taxon>
        <taxon>Malvales</taxon>
        <taxon>Malvaceae</taxon>
        <taxon>Grewioideae</taxon>
        <taxon>Apeibeae</taxon>
        <taxon>Corchorus</taxon>
    </lineage>
</organism>
<gene>
    <name evidence="1" type="ORF">COLO4_37790</name>
</gene>
<accession>A0A1R3FZD9</accession>
<protein>
    <submittedName>
        <fullName evidence="1">Uncharacterized protein</fullName>
    </submittedName>
</protein>
<sequence length="76" mass="8844">MEKNNDAVVIDLNAPAAHGFNLNKLPEKEEEPEEEAFEAGVLNLNKFPEEGEEAFEDQEMQKELRKLFNIYLPKFY</sequence>
<evidence type="ECO:0000313" key="2">
    <source>
        <dbReference type="Proteomes" id="UP000187203"/>
    </source>
</evidence>
<proteinExistence type="predicted"/>
<keyword evidence="2" id="KW-1185">Reference proteome</keyword>
<evidence type="ECO:0000313" key="1">
    <source>
        <dbReference type="EMBL" id="OMO51146.1"/>
    </source>
</evidence>
<reference evidence="2" key="1">
    <citation type="submission" date="2013-09" db="EMBL/GenBank/DDBJ databases">
        <title>Corchorus olitorius genome sequencing.</title>
        <authorList>
            <person name="Alam M."/>
            <person name="Haque M.S."/>
            <person name="Islam M.S."/>
            <person name="Emdad E.M."/>
            <person name="Islam M.M."/>
            <person name="Ahmed B."/>
            <person name="Halim A."/>
            <person name="Hossen Q.M.M."/>
            <person name="Hossain M.Z."/>
            <person name="Ahmed R."/>
            <person name="Khan M.M."/>
            <person name="Islam R."/>
            <person name="Rashid M.M."/>
            <person name="Khan S.A."/>
            <person name="Rahman M.S."/>
            <person name="Alam M."/>
            <person name="Yahiya A.S."/>
            <person name="Khan M.S."/>
            <person name="Azam M.S."/>
            <person name="Haque T."/>
            <person name="Lashkar M.Z.H."/>
            <person name="Akhand A.I."/>
            <person name="Morshed G."/>
            <person name="Roy S."/>
            <person name="Uddin K.S."/>
            <person name="Rabeya T."/>
            <person name="Hossain A.S."/>
            <person name="Chowdhury A."/>
            <person name="Snigdha A.R."/>
            <person name="Mortoza M.S."/>
            <person name="Matin S.A."/>
            <person name="Hoque S.M.E."/>
            <person name="Islam M.K."/>
            <person name="Roy D.K."/>
            <person name="Haider R."/>
            <person name="Moosa M.M."/>
            <person name="Elias S.M."/>
            <person name="Hasan A.M."/>
            <person name="Jahan S."/>
            <person name="Shafiuddin M."/>
            <person name="Mahmood N."/>
            <person name="Shommy N.S."/>
        </authorList>
    </citation>
    <scope>NUCLEOTIDE SEQUENCE [LARGE SCALE GENOMIC DNA]</scope>
    <source>
        <strain evidence="2">cv. O-4</strain>
    </source>
</reference>
<name>A0A1R3FZD9_9ROSI</name>
<dbReference type="EMBL" id="AWUE01024299">
    <property type="protein sequence ID" value="OMO51146.1"/>
    <property type="molecule type" value="Genomic_DNA"/>
</dbReference>
<dbReference type="AlphaFoldDB" id="A0A1R3FZD9"/>
<dbReference type="Proteomes" id="UP000187203">
    <property type="component" value="Unassembled WGS sequence"/>
</dbReference>